<organism evidence="2 3">
    <name type="scientific">Kitasatospora phosalacinea</name>
    <dbReference type="NCBI Taxonomy" id="2065"/>
    <lineage>
        <taxon>Bacteria</taxon>
        <taxon>Bacillati</taxon>
        <taxon>Actinomycetota</taxon>
        <taxon>Actinomycetes</taxon>
        <taxon>Kitasatosporales</taxon>
        <taxon>Streptomycetaceae</taxon>
        <taxon>Kitasatospora</taxon>
    </lineage>
</organism>
<comment type="caution">
    <text evidence="2">The sequence shown here is derived from an EMBL/GenBank/DDBJ whole genome shotgun (WGS) entry which is preliminary data.</text>
</comment>
<evidence type="ECO:0000256" key="1">
    <source>
        <dbReference type="SAM" id="MobiDB-lite"/>
    </source>
</evidence>
<evidence type="ECO:0000313" key="3">
    <source>
        <dbReference type="Proteomes" id="UP001599542"/>
    </source>
</evidence>
<feature type="compositionally biased region" description="Low complexity" evidence="1">
    <location>
        <begin position="63"/>
        <end position="81"/>
    </location>
</feature>
<accession>A0ABW6GVJ2</accession>
<evidence type="ECO:0000313" key="2">
    <source>
        <dbReference type="EMBL" id="MFE1356705.1"/>
    </source>
</evidence>
<dbReference type="Proteomes" id="UP001599542">
    <property type="component" value="Unassembled WGS sequence"/>
</dbReference>
<protein>
    <submittedName>
        <fullName evidence="2">Uncharacterized protein</fullName>
    </submittedName>
</protein>
<gene>
    <name evidence="2" type="ORF">ACFW6T_32510</name>
</gene>
<sequence>MGADPLTIGAPDAKRDRREEVDPLVTTSYMAVGTPPRDLDVIRRVGLRDDVHRRGFALNAAGPGHHPVPVTVPMPVRTPGRGRAPRNAMAGTRIALPCDGTDPAGPLAAA</sequence>
<dbReference type="EMBL" id="JBHYPX010000100">
    <property type="protein sequence ID" value="MFE1356705.1"/>
    <property type="molecule type" value="Genomic_DNA"/>
</dbReference>
<dbReference type="RefSeq" id="WP_380564077.1">
    <property type="nucleotide sequence ID" value="NZ_JBHYPX010000100.1"/>
</dbReference>
<name>A0ABW6GVJ2_9ACTN</name>
<keyword evidence="3" id="KW-1185">Reference proteome</keyword>
<feature type="region of interest" description="Disordered" evidence="1">
    <location>
        <begin position="58"/>
        <end position="86"/>
    </location>
</feature>
<proteinExistence type="predicted"/>
<reference evidence="2 3" key="1">
    <citation type="submission" date="2024-09" db="EMBL/GenBank/DDBJ databases">
        <title>The Natural Products Discovery Center: Release of the First 8490 Sequenced Strains for Exploring Actinobacteria Biosynthetic Diversity.</title>
        <authorList>
            <person name="Kalkreuter E."/>
            <person name="Kautsar S.A."/>
            <person name="Yang D."/>
            <person name="Bader C.D."/>
            <person name="Teijaro C.N."/>
            <person name="Fluegel L."/>
            <person name="Davis C.M."/>
            <person name="Simpson J.R."/>
            <person name="Lauterbach L."/>
            <person name="Steele A.D."/>
            <person name="Gui C."/>
            <person name="Meng S."/>
            <person name="Li G."/>
            <person name="Viehrig K."/>
            <person name="Ye F."/>
            <person name="Su P."/>
            <person name="Kiefer A.F."/>
            <person name="Nichols A."/>
            <person name="Cepeda A.J."/>
            <person name="Yan W."/>
            <person name="Fan B."/>
            <person name="Jiang Y."/>
            <person name="Adhikari A."/>
            <person name="Zheng C.-J."/>
            <person name="Schuster L."/>
            <person name="Cowan T.M."/>
            <person name="Smanski M.J."/>
            <person name="Chevrette M.G."/>
            <person name="De Carvalho L.P.S."/>
            <person name="Shen B."/>
        </authorList>
    </citation>
    <scope>NUCLEOTIDE SEQUENCE [LARGE SCALE GENOMIC DNA]</scope>
    <source>
        <strain evidence="2 3">NPDC058753</strain>
    </source>
</reference>